<dbReference type="OrthoDB" id="10517446at2759"/>
<reference evidence="3" key="3">
    <citation type="submission" date="2025-04" db="UniProtKB">
        <authorList>
            <consortium name="RefSeq"/>
        </authorList>
    </citation>
    <scope>IDENTIFICATION</scope>
    <source>
        <strain evidence="3">CBS 304.34</strain>
    </source>
</reference>
<accession>A0A6A6YCV6</accession>
<proteinExistence type="predicted"/>
<reference evidence="1 3" key="1">
    <citation type="journal article" date="2020" name="Stud. Mycol.">
        <title>101 Dothideomycetes genomes: a test case for predicting lifestyles and emergence of pathogens.</title>
        <authorList>
            <person name="Haridas S."/>
            <person name="Albert R."/>
            <person name="Binder M."/>
            <person name="Bloem J."/>
            <person name="Labutti K."/>
            <person name="Salamov A."/>
            <person name="Andreopoulos B."/>
            <person name="Baker S."/>
            <person name="Barry K."/>
            <person name="Bills G."/>
            <person name="Bluhm B."/>
            <person name="Cannon C."/>
            <person name="Castanera R."/>
            <person name="Culley D."/>
            <person name="Daum C."/>
            <person name="Ezra D."/>
            <person name="Gonzalez J."/>
            <person name="Henrissat B."/>
            <person name="Kuo A."/>
            <person name="Liang C."/>
            <person name="Lipzen A."/>
            <person name="Lutzoni F."/>
            <person name="Magnuson J."/>
            <person name="Mondo S."/>
            <person name="Nolan M."/>
            <person name="Ohm R."/>
            <person name="Pangilinan J."/>
            <person name="Park H.-J."/>
            <person name="Ramirez L."/>
            <person name="Alfaro M."/>
            <person name="Sun H."/>
            <person name="Tritt A."/>
            <person name="Yoshinaga Y."/>
            <person name="Zwiers L.-H."/>
            <person name="Turgeon B."/>
            <person name="Goodwin S."/>
            <person name="Spatafora J."/>
            <person name="Crous P."/>
            <person name="Grigoriev I."/>
        </authorList>
    </citation>
    <scope>NUCLEOTIDE SEQUENCE</scope>
    <source>
        <strain evidence="1 3">CBS 304.34</strain>
    </source>
</reference>
<dbReference type="GeneID" id="54464709"/>
<evidence type="ECO:0000313" key="2">
    <source>
        <dbReference type="Proteomes" id="UP000504636"/>
    </source>
</evidence>
<sequence>MPIYISSTSYANHFNCCKCAGPGSPGWRPKGAQCVVCTHIECGKCGQWTAGAAEDITEGGEDGEQWEGMHDDDMEGEWMEDTEGGDWNGGAEADWRNGPPVFFSKWGEFVGLILLSTSLRFRILHLLNPDTQIPPAPSAPPMPTPRTLLPLRKEAVPTPPMHPPHPPAPAAVAPLPLLPFSSFLPPLSLSLSLPFPSPFSHTPYKPTRTNPRPAGLGGRGRGFGNGASLSTVPWRGPGGGIVGGGGGLGFGSSLAWGACRWGLGGGIVGGGGGLGCGSSLSCGLCRWGLGGGIVGGGGGLGCGSSLSRGAGLCAVSSVGGRGEWGRLVSRRGRLVGSFDVRGRDCAGILGAVGGGGAHACFDREVLYWWGWELELVGGGGVGGGGIWNGSECTRRRWNSCKRAGSLWWIAFVWGCTCVGDVYGRLRHVSGSNTLEKETAQRRNLCGRGGVLMKGARGLGGRHEVT</sequence>
<dbReference type="AlphaFoldDB" id="A0A6A6YCV6"/>
<dbReference type="Proteomes" id="UP000504636">
    <property type="component" value="Unplaced"/>
</dbReference>
<dbReference type="RefSeq" id="XP_033572889.1">
    <property type="nucleotide sequence ID" value="XM_033723816.1"/>
</dbReference>
<keyword evidence="2" id="KW-1185">Reference proteome</keyword>
<evidence type="ECO:0000313" key="3">
    <source>
        <dbReference type="RefSeq" id="XP_033572889.1"/>
    </source>
</evidence>
<organism evidence="1">
    <name type="scientific">Mytilinidion resinicola</name>
    <dbReference type="NCBI Taxonomy" id="574789"/>
    <lineage>
        <taxon>Eukaryota</taxon>
        <taxon>Fungi</taxon>
        <taxon>Dikarya</taxon>
        <taxon>Ascomycota</taxon>
        <taxon>Pezizomycotina</taxon>
        <taxon>Dothideomycetes</taxon>
        <taxon>Pleosporomycetidae</taxon>
        <taxon>Mytilinidiales</taxon>
        <taxon>Mytilinidiaceae</taxon>
        <taxon>Mytilinidion</taxon>
    </lineage>
</organism>
<evidence type="ECO:0000313" key="1">
    <source>
        <dbReference type="EMBL" id="KAF2805925.1"/>
    </source>
</evidence>
<protein>
    <submittedName>
        <fullName evidence="1 3">Uncharacterized protein</fullName>
    </submittedName>
</protein>
<dbReference type="EMBL" id="MU003708">
    <property type="protein sequence ID" value="KAF2805925.1"/>
    <property type="molecule type" value="Genomic_DNA"/>
</dbReference>
<gene>
    <name evidence="1 3" type="ORF">BDZ99DRAFT_501481</name>
</gene>
<reference evidence="3" key="2">
    <citation type="submission" date="2020-04" db="EMBL/GenBank/DDBJ databases">
        <authorList>
            <consortium name="NCBI Genome Project"/>
        </authorList>
    </citation>
    <scope>NUCLEOTIDE SEQUENCE</scope>
    <source>
        <strain evidence="3">CBS 304.34</strain>
    </source>
</reference>
<name>A0A6A6YCV6_9PEZI</name>